<dbReference type="InterPro" id="IPR011990">
    <property type="entry name" value="TPR-like_helical_dom_sf"/>
</dbReference>
<accession>A0A931J698</accession>
<reference evidence="3" key="1">
    <citation type="submission" date="2020-12" db="EMBL/GenBank/DDBJ databases">
        <title>The genome sequence of Inhella sp. 1Y17.</title>
        <authorList>
            <person name="Liu Y."/>
        </authorList>
    </citation>
    <scope>NUCLEOTIDE SEQUENCE</scope>
    <source>
        <strain evidence="3">1Y17</strain>
    </source>
</reference>
<dbReference type="InterPro" id="IPR052943">
    <property type="entry name" value="TMTC_O-mannosyl-trnsfr"/>
</dbReference>
<feature type="chain" id="PRO_5037626288" evidence="2">
    <location>
        <begin position="24"/>
        <end position="171"/>
    </location>
</feature>
<dbReference type="Gene3D" id="1.25.40.10">
    <property type="entry name" value="Tetratricopeptide repeat domain"/>
    <property type="match status" value="1"/>
</dbReference>
<evidence type="ECO:0000256" key="1">
    <source>
        <dbReference type="PROSITE-ProRule" id="PRU00339"/>
    </source>
</evidence>
<sequence>MTLSFRPLSLLALLWALTLPAQAQGALEQAQSHWYAGRQTEAVNTLEAALTAQPRDAKLRFALAWMRQEQGQTGSAEQLLRSLIEEFPDHSEAQNNLAVILAQRGELDAAQQLLERAVQLHPEHWQAQENLGDLLLRLAQRAYLRAAQSPAPGGVQLKLKLLEPLLRAPQR</sequence>
<dbReference type="PROSITE" id="PS50005">
    <property type="entry name" value="TPR"/>
    <property type="match status" value="1"/>
</dbReference>
<proteinExistence type="predicted"/>
<dbReference type="EMBL" id="JAEDAK010000013">
    <property type="protein sequence ID" value="MBH9578578.1"/>
    <property type="molecule type" value="Genomic_DNA"/>
</dbReference>
<name>A0A931J698_9BURK</name>
<keyword evidence="1" id="KW-0802">TPR repeat</keyword>
<dbReference type="AlphaFoldDB" id="A0A931J698"/>
<dbReference type="RefSeq" id="WP_198112349.1">
    <property type="nucleotide sequence ID" value="NZ_JAEDAK010000013.1"/>
</dbReference>
<dbReference type="SUPFAM" id="SSF48452">
    <property type="entry name" value="TPR-like"/>
    <property type="match status" value="1"/>
</dbReference>
<organism evidence="3 4">
    <name type="scientific">Inhella proteolytica</name>
    <dbReference type="NCBI Taxonomy" id="2795029"/>
    <lineage>
        <taxon>Bacteria</taxon>
        <taxon>Pseudomonadati</taxon>
        <taxon>Pseudomonadota</taxon>
        <taxon>Betaproteobacteria</taxon>
        <taxon>Burkholderiales</taxon>
        <taxon>Sphaerotilaceae</taxon>
        <taxon>Inhella</taxon>
    </lineage>
</organism>
<dbReference type="Pfam" id="PF14559">
    <property type="entry name" value="TPR_19"/>
    <property type="match status" value="1"/>
</dbReference>
<dbReference type="Proteomes" id="UP000613266">
    <property type="component" value="Unassembled WGS sequence"/>
</dbReference>
<evidence type="ECO:0000313" key="4">
    <source>
        <dbReference type="Proteomes" id="UP000613266"/>
    </source>
</evidence>
<dbReference type="PANTHER" id="PTHR44809:SF1">
    <property type="entry name" value="PROTEIN O-MANNOSYL-TRANSFERASE TMTC1"/>
    <property type="match status" value="1"/>
</dbReference>
<dbReference type="InterPro" id="IPR019734">
    <property type="entry name" value="TPR_rpt"/>
</dbReference>
<evidence type="ECO:0000313" key="3">
    <source>
        <dbReference type="EMBL" id="MBH9578578.1"/>
    </source>
</evidence>
<gene>
    <name evidence="3" type="ORF">I7X39_16925</name>
</gene>
<evidence type="ECO:0000256" key="2">
    <source>
        <dbReference type="SAM" id="SignalP"/>
    </source>
</evidence>
<keyword evidence="4" id="KW-1185">Reference proteome</keyword>
<comment type="caution">
    <text evidence="3">The sequence shown here is derived from an EMBL/GenBank/DDBJ whole genome shotgun (WGS) entry which is preliminary data.</text>
</comment>
<dbReference type="Pfam" id="PF13432">
    <property type="entry name" value="TPR_16"/>
    <property type="match status" value="1"/>
</dbReference>
<dbReference type="PANTHER" id="PTHR44809">
    <property type="match status" value="1"/>
</dbReference>
<feature type="signal peptide" evidence="2">
    <location>
        <begin position="1"/>
        <end position="23"/>
    </location>
</feature>
<feature type="repeat" description="TPR" evidence="1">
    <location>
        <begin position="91"/>
        <end position="124"/>
    </location>
</feature>
<protein>
    <submittedName>
        <fullName evidence="3">Tetratricopeptide repeat protein</fullName>
    </submittedName>
</protein>
<keyword evidence="2" id="KW-0732">Signal</keyword>
<dbReference type="SMART" id="SM00028">
    <property type="entry name" value="TPR"/>
    <property type="match status" value="3"/>
</dbReference>